<accession>A0A0K2W761</accession>
<dbReference type="AlphaFoldDB" id="A0A0K2W761"/>
<dbReference type="EMBL" id="CCND01000050">
    <property type="protein sequence ID" value="CDX62804.1"/>
    <property type="molecule type" value="Genomic_DNA"/>
</dbReference>
<dbReference type="Proteomes" id="UP000182888">
    <property type="component" value="Unassembled WGS sequence"/>
</dbReference>
<evidence type="ECO:0000313" key="3">
    <source>
        <dbReference type="Proteomes" id="UP000182888"/>
    </source>
</evidence>
<evidence type="ECO:0000313" key="2">
    <source>
        <dbReference type="EMBL" id="CDX62804.1"/>
    </source>
</evidence>
<organism evidence="2 3">
    <name type="scientific">Mesorhizobium plurifarium</name>
    <dbReference type="NCBI Taxonomy" id="69974"/>
    <lineage>
        <taxon>Bacteria</taxon>
        <taxon>Pseudomonadati</taxon>
        <taxon>Pseudomonadota</taxon>
        <taxon>Alphaproteobacteria</taxon>
        <taxon>Hyphomicrobiales</taxon>
        <taxon>Phyllobacteriaceae</taxon>
        <taxon>Mesorhizobium</taxon>
    </lineage>
</organism>
<protein>
    <submittedName>
        <fullName evidence="2">Uncharacterized protein</fullName>
    </submittedName>
</protein>
<proteinExistence type="predicted"/>
<feature type="region of interest" description="Disordered" evidence="1">
    <location>
        <begin position="1"/>
        <end position="41"/>
    </location>
</feature>
<name>A0A0K2W761_MESPL</name>
<reference evidence="3" key="1">
    <citation type="submission" date="2014-08" db="EMBL/GenBank/DDBJ databases">
        <authorList>
            <person name="Edwards T."/>
        </authorList>
    </citation>
    <scope>NUCLEOTIDE SEQUENCE [LARGE SCALE GENOMIC DNA]</scope>
</reference>
<sequence length="101" mass="11361">MRRHENTGRRGLRRYAQCPSRTQRDVSIERSNGQGRQEGAAILGEYCPQSQLGRGETIDAYRSNTGRRAPFQYSHVPRASRVHVARTRPNRLSGVATGRPA</sequence>
<gene>
    <name evidence="2" type="ORF">MPL1032_70073</name>
</gene>
<evidence type="ECO:0000256" key="1">
    <source>
        <dbReference type="SAM" id="MobiDB-lite"/>
    </source>
</evidence>